<sequence length="49" mass="5382">MSTLYALLDLLDIPNAENDDLTDSKTQYRTVPALTVNPPSLSSGQMSKR</sequence>
<name>A0A183JTI8_9TREM</name>
<protein>
    <submittedName>
        <fullName evidence="3">Transposase</fullName>
    </submittedName>
</protein>
<evidence type="ECO:0000313" key="1">
    <source>
        <dbReference type="EMBL" id="VDP00207.1"/>
    </source>
</evidence>
<dbReference type="WBParaSite" id="SCUD_0000602801-mRNA-1">
    <property type="protein sequence ID" value="SCUD_0000602801-mRNA-1"/>
    <property type="gene ID" value="SCUD_0000602801"/>
</dbReference>
<dbReference type="EMBL" id="UZAK01011581">
    <property type="protein sequence ID" value="VDP00207.1"/>
    <property type="molecule type" value="Genomic_DNA"/>
</dbReference>
<reference evidence="3" key="1">
    <citation type="submission" date="2016-06" db="UniProtKB">
        <authorList>
            <consortium name="WormBaseParasite"/>
        </authorList>
    </citation>
    <scope>IDENTIFICATION</scope>
</reference>
<organism evidence="3">
    <name type="scientific">Schistosoma curassoni</name>
    <dbReference type="NCBI Taxonomy" id="6186"/>
    <lineage>
        <taxon>Eukaryota</taxon>
        <taxon>Metazoa</taxon>
        <taxon>Spiralia</taxon>
        <taxon>Lophotrochozoa</taxon>
        <taxon>Platyhelminthes</taxon>
        <taxon>Trematoda</taxon>
        <taxon>Digenea</taxon>
        <taxon>Strigeidida</taxon>
        <taxon>Schistosomatoidea</taxon>
        <taxon>Schistosomatidae</taxon>
        <taxon>Schistosoma</taxon>
    </lineage>
</organism>
<gene>
    <name evidence="1" type="ORF">SCUD_LOCUS6028</name>
</gene>
<reference evidence="1 2" key="2">
    <citation type="submission" date="2018-11" db="EMBL/GenBank/DDBJ databases">
        <authorList>
            <consortium name="Pathogen Informatics"/>
        </authorList>
    </citation>
    <scope>NUCLEOTIDE SEQUENCE [LARGE SCALE GENOMIC DNA]</scope>
    <source>
        <strain evidence="1">Dakar</strain>
        <strain evidence="2">Dakar, Senegal</strain>
    </source>
</reference>
<evidence type="ECO:0000313" key="2">
    <source>
        <dbReference type="Proteomes" id="UP000279833"/>
    </source>
</evidence>
<dbReference type="Proteomes" id="UP000279833">
    <property type="component" value="Unassembled WGS sequence"/>
</dbReference>
<proteinExistence type="predicted"/>
<accession>A0A183JTI8</accession>
<dbReference type="AlphaFoldDB" id="A0A183JTI8"/>
<evidence type="ECO:0000313" key="3">
    <source>
        <dbReference type="WBParaSite" id="SCUD_0000602801-mRNA-1"/>
    </source>
</evidence>
<keyword evidence="2" id="KW-1185">Reference proteome</keyword>